<dbReference type="EMBL" id="GBRH01210404">
    <property type="protein sequence ID" value="JAD87491.1"/>
    <property type="molecule type" value="Transcribed_RNA"/>
</dbReference>
<keyword evidence="1" id="KW-0732">Signal</keyword>
<reference evidence="2" key="1">
    <citation type="submission" date="2014-09" db="EMBL/GenBank/DDBJ databases">
        <authorList>
            <person name="Magalhaes I.L.F."/>
            <person name="Oliveira U."/>
            <person name="Santos F.R."/>
            <person name="Vidigal T.H.D.A."/>
            <person name="Brescovit A.D."/>
            <person name="Santos A.J."/>
        </authorList>
    </citation>
    <scope>NUCLEOTIDE SEQUENCE</scope>
    <source>
        <tissue evidence="2">Shoot tissue taken approximately 20 cm above the soil surface</tissue>
    </source>
</reference>
<protein>
    <submittedName>
        <fullName evidence="2">Uncharacterized protein</fullName>
    </submittedName>
</protein>
<name>A0A0A9DI66_ARUDO</name>
<accession>A0A0A9DI66</accession>
<reference evidence="2" key="2">
    <citation type="journal article" date="2015" name="Data Brief">
        <title>Shoot transcriptome of the giant reed, Arundo donax.</title>
        <authorList>
            <person name="Barrero R.A."/>
            <person name="Guerrero F.D."/>
            <person name="Moolhuijzen P."/>
            <person name="Goolsby J.A."/>
            <person name="Tidwell J."/>
            <person name="Bellgard S.E."/>
            <person name="Bellgard M.I."/>
        </authorList>
    </citation>
    <scope>NUCLEOTIDE SEQUENCE</scope>
    <source>
        <tissue evidence="2">Shoot tissue taken approximately 20 cm above the soil surface</tissue>
    </source>
</reference>
<feature type="signal peptide" evidence="1">
    <location>
        <begin position="1"/>
        <end position="30"/>
    </location>
</feature>
<organism evidence="2">
    <name type="scientific">Arundo donax</name>
    <name type="common">Giant reed</name>
    <name type="synonym">Donax arundinaceus</name>
    <dbReference type="NCBI Taxonomy" id="35708"/>
    <lineage>
        <taxon>Eukaryota</taxon>
        <taxon>Viridiplantae</taxon>
        <taxon>Streptophyta</taxon>
        <taxon>Embryophyta</taxon>
        <taxon>Tracheophyta</taxon>
        <taxon>Spermatophyta</taxon>
        <taxon>Magnoliopsida</taxon>
        <taxon>Liliopsida</taxon>
        <taxon>Poales</taxon>
        <taxon>Poaceae</taxon>
        <taxon>PACMAD clade</taxon>
        <taxon>Arundinoideae</taxon>
        <taxon>Arundineae</taxon>
        <taxon>Arundo</taxon>
    </lineage>
</organism>
<evidence type="ECO:0000256" key="1">
    <source>
        <dbReference type="SAM" id="SignalP"/>
    </source>
</evidence>
<evidence type="ECO:0000313" key="2">
    <source>
        <dbReference type="EMBL" id="JAD87491.1"/>
    </source>
</evidence>
<sequence length="109" mass="11487">MESGKKALGLVALVAMMVVLQLMAAPTAMATTTLPDIMEAATAMASSLPAKELEGFHVAMSRKMGMERLVLSGPEQCGFWNTCAITSGCNPGCYCDWPLCMPVAGSRRA</sequence>
<dbReference type="AlphaFoldDB" id="A0A0A9DI66"/>
<feature type="chain" id="PRO_5002046450" evidence="1">
    <location>
        <begin position="31"/>
        <end position="109"/>
    </location>
</feature>
<proteinExistence type="predicted"/>